<keyword evidence="3" id="KW-1185">Reference proteome</keyword>
<reference evidence="4" key="2">
    <citation type="submission" date="2020-04" db="EMBL/GenBank/DDBJ databases">
        <authorList>
            <consortium name="NCBI Genome Project"/>
        </authorList>
    </citation>
    <scope>NUCLEOTIDE SEQUENCE</scope>
    <source>
        <strain evidence="4">CBS 304.34</strain>
    </source>
</reference>
<evidence type="ECO:0000313" key="4">
    <source>
        <dbReference type="RefSeq" id="XP_033576036.1"/>
    </source>
</evidence>
<gene>
    <name evidence="2 4" type="ORF">BDZ99DRAFT_521537</name>
</gene>
<evidence type="ECO:0000256" key="1">
    <source>
        <dbReference type="SAM" id="SignalP"/>
    </source>
</evidence>
<evidence type="ECO:0000313" key="3">
    <source>
        <dbReference type="Proteomes" id="UP000504636"/>
    </source>
</evidence>
<organism evidence="2">
    <name type="scientific">Mytilinidion resinicola</name>
    <dbReference type="NCBI Taxonomy" id="574789"/>
    <lineage>
        <taxon>Eukaryota</taxon>
        <taxon>Fungi</taxon>
        <taxon>Dikarya</taxon>
        <taxon>Ascomycota</taxon>
        <taxon>Pezizomycotina</taxon>
        <taxon>Dothideomycetes</taxon>
        <taxon>Pleosporomycetidae</taxon>
        <taxon>Mytilinidiales</taxon>
        <taxon>Mytilinidiaceae</taxon>
        <taxon>Mytilinidion</taxon>
    </lineage>
</organism>
<evidence type="ECO:0000313" key="2">
    <source>
        <dbReference type="EMBL" id="KAF2809072.1"/>
    </source>
</evidence>
<reference evidence="2 4" key="1">
    <citation type="journal article" date="2020" name="Stud. Mycol.">
        <title>101 Dothideomycetes genomes: a test case for predicting lifestyles and emergence of pathogens.</title>
        <authorList>
            <person name="Haridas S."/>
            <person name="Albert R."/>
            <person name="Binder M."/>
            <person name="Bloem J."/>
            <person name="Labutti K."/>
            <person name="Salamov A."/>
            <person name="Andreopoulos B."/>
            <person name="Baker S."/>
            <person name="Barry K."/>
            <person name="Bills G."/>
            <person name="Bluhm B."/>
            <person name="Cannon C."/>
            <person name="Castanera R."/>
            <person name="Culley D."/>
            <person name="Daum C."/>
            <person name="Ezra D."/>
            <person name="Gonzalez J."/>
            <person name="Henrissat B."/>
            <person name="Kuo A."/>
            <person name="Liang C."/>
            <person name="Lipzen A."/>
            <person name="Lutzoni F."/>
            <person name="Magnuson J."/>
            <person name="Mondo S."/>
            <person name="Nolan M."/>
            <person name="Ohm R."/>
            <person name="Pangilinan J."/>
            <person name="Park H.-J."/>
            <person name="Ramirez L."/>
            <person name="Alfaro M."/>
            <person name="Sun H."/>
            <person name="Tritt A."/>
            <person name="Yoshinaga Y."/>
            <person name="Zwiers L.-H."/>
            <person name="Turgeon B."/>
            <person name="Goodwin S."/>
            <person name="Spatafora J."/>
            <person name="Crous P."/>
            <person name="Grigoriev I."/>
        </authorList>
    </citation>
    <scope>NUCLEOTIDE SEQUENCE</scope>
    <source>
        <strain evidence="2 4">CBS 304.34</strain>
    </source>
</reference>
<dbReference type="Proteomes" id="UP000504636">
    <property type="component" value="Unplaced"/>
</dbReference>
<keyword evidence="1" id="KW-0732">Signal</keyword>
<accession>A0A6A6YJP0</accession>
<reference evidence="4" key="3">
    <citation type="submission" date="2025-04" db="UniProtKB">
        <authorList>
            <consortium name="RefSeq"/>
        </authorList>
    </citation>
    <scope>IDENTIFICATION</scope>
    <source>
        <strain evidence="4">CBS 304.34</strain>
    </source>
</reference>
<feature type="chain" id="PRO_5044629202" evidence="1">
    <location>
        <begin position="20"/>
        <end position="105"/>
    </location>
</feature>
<proteinExistence type="predicted"/>
<dbReference type="GeneID" id="54466528"/>
<name>A0A6A6YJP0_9PEZI</name>
<dbReference type="AlphaFoldDB" id="A0A6A6YJP0"/>
<feature type="signal peptide" evidence="1">
    <location>
        <begin position="1"/>
        <end position="19"/>
    </location>
</feature>
<protein>
    <submittedName>
        <fullName evidence="2 4">Uncharacterized protein</fullName>
    </submittedName>
</protein>
<dbReference type="EMBL" id="MU003702">
    <property type="protein sequence ID" value="KAF2809072.1"/>
    <property type="molecule type" value="Genomic_DNA"/>
</dbReference>
<dbReference type="RefSeq" id="XP_033576036.1">
    <property type="nucleotide sequence ID" value="XM_033725635.1"/>
</dbReference>
<sequence>MRPAAIFLILAAVKTGISSAVDKPTLGSTPTTKAMATSTPAASERCLPIEGTKGRWEATIDTVVSIGYNTVNVALATYTIVLAQQQLRAVAAFHHFAGGQRANLA</sequence>